<accession>A0A937XDC7</accession>
<evidence type="ECO:0000256" key="1">
    <source>
        <dbReference type="ARBA" id="ARBA00006484"/>
    </source>
</evidence>
<evidence type="ECO:0000313" key="4">
    <source>
        <dbReference type="Proteomes" id="UP000748308"/>
    </source>
</evidence>
<dbReference type="AlphaFoldDB" id="A0A937XDC7"/>
<dbReference type="InterPro" id="IPR002347">
    <property type="entry name" value="SDR_fam"/>
</dbReference>
<dbReference type="Pfam" id="PF00106">
    <property type="entry name" value="adh_short"/>
    <property type="match status" value="1"/>
</dbReference>
<organism evidence="3 4">
    <name type="scientific">Eiseniibacteriota bacterium</name>
    <dbReference type="NCBI Taxonomy" id="2212470"/>
    <lineage>
        <taxon>Bacteria</taxon>
        <taxon>Candidatus Eiseniibacteriota</taxon>
    </lineage>
</organism>
<feature type="non-terminal residue" evidence="3">
    <location>
        <position position="102"/>
    </location>
</feature>
<gene>
    <name evidence="3" type="ORF">FJY75_14065</name>
</gene>
<dbReference type="PANTHER" id="PTHR43639:SF1">
    <property type="entry name" value="SHORT-CHAIN DEHYDROGENASE_REDUCTASE FAMILY PROTEIN"/>
    <property type="match status" value="1"/>
</dbReference>
<protein>
    <submittedName>
        <fullName evidence="3">SDR family NAD(P)-dependent oxidoreductase</fullName>
    </submittedName>
</protein>
<dbReference type="Proteomes" id="UP000748308">
    <property type="component" value="Unassembled WGS sequence"/>
</dbReference>
<dbReference type="Gene3D" id="3.40.50.720">
    <property type="entry name" value="NAD(P)-binding Rossmann-like Domain"/>
    <property type="match status" value="1"/>
</dbReference>
<proteinExistence type="inferred from homology"/>
<evidence type="ECO:0000313" key="3">
    <source>
        <dbReference type="EMBL" id="MBM3318967.1"/>
    </source>
</evidence>
<dbReference type="PANTHER" id="PTHR43639">
    <property type="entry name" value="OXIDOREDUCTASE, SHORT-CHAIN DEHYDROGENASE/REDUCTASE FAMILY (AFU_ORTHOLOGUE AFUA_5G02870)"/>
    <property type="match status" value="1"/>
</dbReference>
<dbReference type="SUPFAM" id="SSF51735">
    <property type="entry name" value="NAD(P)-binding Rossmann-fold domains"/>
    <property type="match status" value="1"/>
</dbReference>
<dbReference type="GO" id="GO:0016491">
    <property type="term" value="F:oxidoreductase activity"/>
    <property type="evidence" value="ECO:0007669"/>
    <property type="project" value="UniProtKB-KW"/>
</dbReference>
<comment type="caution">
    <text evidence="3">The sequence shown here is derived from an EMBL/GenBank/DDBJ whole genome shotgun (WGS) entry which is preliminary data.</text>
</comment>
<comment type="similarity">
    <text evidence="1">Belongs to the short-chain dehydrogenases/reductases (SDR) family.</text>
</comment>
<evidence type="ECO:0000256" key="2">
    <source>
        <dbReference type="ARBA" id="ARBA00023002"/>
    </source>
</evidence>
<reference evidence="3" key="1">
    <citation type="submission" date="2019-03" db="EMBL/GenBank/DDBJ databases">
        <title>Lake Tanganyika Metagenome-Assembled Genomes (MAGs).</title>
        <authorList>
            <person name="Tran P."/>
        </authorList>
    </citation>
    <scope>NUCLEOTIDE SEQUENCE</scope>
    <source>
        <strain evidence="3">M_DeepCast_400m_m2_100</strain>
    </source>
</reference>
<dbReference type="InterPro" id="IPR036291">
    <property type="entry name" value="NAD(P)-bd_dom_sf"/>
</dbReference>
<name>A0A937XDC7_UNCEI</name>
<sequence length="102" mass="10810">MESLNREPRPAGGTTPVVLVTGAARRLGRALVEALAARGAAVALHYHRSRDEAHALAEAIRPRAAGVWLFRADLSDPDEQQRLADEVLAACPGLNGLVHNAS</sequence>
<keyword evidence="2" id="KW-0560">Oxidoreductase</keyword>
<dbReference type="EMBL" id="VGIY01000569">
    <property type="protein sequence ID" value="MBM3318967.1"/>
    <property type="molecule type" value="Genomic_DNA"/>
</dbReference>